<dbReference type="EMBL" id="JBCEZU010000221">
    <property type="protein sequence ID" value="KAK9522083.1"/>
    <property type="molecule type" value="Genomic_DNA"/>
</dbReference>
<organism evidence="8 9">
    <name type="scientific">Zoarces viviparus</name>
    <name type="common">Viviparous eelpout</name>
    <name type="synonym">Blennius viviparus</name>
    <dbReference type="NCBI Taxonomy" id="48416"/>
    <lineage>
        <taxon>Eukaryota</taxon>
        <taxon>Metazoa</taxon>
        <taxon>Chordata</taxon>
        <taxon>Craniata</taxon>
        <taxon>Vertebrata</taxon>
        <taxon>Euteleostomi</taxon>
        <taxon>Actinopterygii</taxon>
        <taxon>Neopterygii</taxon>
        <taxon>Teleostei</taxon>
        <taxon>Neoteleostei</taxon>
        <taxon>Acanthomorphata</taxon>
        <taxon>Eupercaria</taxon>
        <taxon>Perciformes</taxon>
        <taxon>Cottioidei</taxon>
        <taxon>Zoarcales</taxon>
        <taxon>Zoarcidae</taxon>
        <taxon>Zoarcinae</taxon>
        <taxon>Zoarces</taxon>
    </lineage>
</organism>
<comment type="caution">
    <text evidence="8">The sequence shown here is derived from an EMBL/GenBank/DDBJ whole genome shotgun (WGS) entry which is preliminary data.</text>
</comment>
<dbReference type="SMART" id="SM00199">
    <property type="entry name" value="SCY"/>
    <property type="match status" value="1"/>
</dbReference>
<gene>
    <name evidence="8" type="ORF">VZT92_018573</name>
</gene>
<dbReference type="PANTHER" id="PTHR12015">
    <property type="entry name" value="SMALL INDUCIBLE CYTOKINE A"/>
    <property type="match status" value="1"/>
</dbReference>
<accession>A0AAW1EIK3</accession>
<dbReference type="PANTHER" id="PTHR12015:SF203">
    <property type="entry name" value="CHEMOKINE INTERLEUKIN-8-LIKE DOMAIN-CONTAINING PROTEIN"/>
    <property type="match status" value="1"/>
</dbReference>
<dbReference type="CDD" id="cd00273">
    <property type="entry name" value="Chemokine_CXC"/>
    <property type="match status" value="1"/>
</dbReference>
<evidence type="ECO:0000256" key="5">
    <source>
        <dbReference type="SAM" id="MobiDB-lite"/>
    </source>
</evidence>
<dbReference type="InterPro" id="IPR001811">
    <property type="entry name" value="Chemokine_IL8-like_dom"/>
</dbReference>
<dbReference type="InterPro" id="IPR001089">
    <property type="entry name" value="Chemokine_CXC"/>
</dbReference>
<feature type="chain" id="PRO_5043654265" description="Chemokine interleukin-8-like domain-containing protein" evidence="6">
    <location>
        <begin position="24"/>
        <end position="108"/>
    </location>
</feature>
<evidence type="ECO:0000256" key="4">
    <source>
        <dbReference type="ARBA" id="ARBA00022525"/>
    </source>
</evidence>
<evidence type="ECO:0000313" key="8">
    <source>
        <dbReference type="EMBL" id="KAK9522083.1"/>
    </source>
</evidence>
<dbReference type="Gene3D" id="2.40.50.40">
    <property type="match status" value="1"/>
</dbReference>
<dbReference type="GO" id="GO:0006952">
    <property type="term" value="P:defense response"/>
    <property type="evidence" value="ECO:0007669"/>
    <property type="project" value="InterPro"/>
</dbReference>
<dbReference type="Pfam" id="PF00048">
    <property type="entry name" value="IL8"/>
    <property type="match status" value="1"/>
</dbReference>
<evidence type="ECO:0000313" key="9">
    <source>
        <dbReference type="Proteomes" id="UP001488805"/>
    </source>
</evidence>
<name>A0AAW1EIK3_ZOAVI</name>
<evidence type="ECO:0000259" key="7">
    <source>
        <dbReference type="SMART" id="SM00199"/>
    </source>
</evidence>
<keyword evidence="6" id="KW-0732">Signal</keyword>
<dbReference type="PRINTS" id="PR00437">
    <property type="entry name" value="SMALLCYTKCXC"/>
</dbReference>
<evidence type="ECO:0000256" key="2">
    <source>
        <dbReference type="ARBA" id="ARBA00010665"/>
    </source>
</evidence>
<evidence type="ECO:0000256" key="3">
    <source>
        <dbReference type="ARBA" id="ARBA00022514"/>
    </source>
</evidence>
<protein>
    <recommendedName>
        <fullName evidence="7">Chemokine interleukin-8-like domain-containing protein</fullName>
    </recommendedName>
</protein>
<keyword evidence="9" id="KW-1185">Reference proteome</keyword>
<keyword evidence="4" id="KW-0964">Secreted</keyword>
<dbReference type="SUPFAM" id="SSF54117">
    <property type="entry name" value="Interleukin 8-like chemokines"/>
    <property type="match status" value="1"/>
</dbReference>
<comment type="subcellular location">
    <subcellularLocation>
        <location evidence="1">Secreted</location>
    </subcellularLocation>
</comment>
<sequence length="108" mass="11784">MTTKPLLLLAALTLCCCIASLHALPSQGCRCLRTITTQVPFRVIKKLEVIPISGHCRRTEIIITRRNGSKVCVKPGMQWVNALLSNLQNKNENSGPTTTSSTASTTDF</sequence>
<dbReference type="InterPro" id="IPR033899">
    <property type="entry name" value="CXC_Chemokine_domain"/>
</dbReference>
<dbReference type="GO" id="GO:0008009">
    <property type="term" value="F:chemokine activity"/>
    <property type="evidence" value="ECO:0007669"/>
    <property type="project" value="InterPro"/>
</dbReference>
<comment type="similarity">
    <text evidence="2">Belongs to the intercrine alpha (chemokine CxC) family.</text>
</comment>
<feature type="signal peptide" evidence="6">
    <location>
        <begin position="1"/>
        <end position="23"/>
    </location>
</feature>
<reference evidence="8 9" key="1">
    <citation type="journal article" date="2024" name="Genome Biol. Evol.">
        <title>Chromosome-level genome assembly of the viviparous eelpout Zoarces viviparus.</title>
        <authorList>
            <person name="Fuhrmann N."/>
            <person name="Brasseur M.V."/>
            <person name="Bakowski C.E."/>
            <person name="Podsiadlowski L."/>
            <person name="Prost S."/>
            <person name="Krehenwinkel H."/>
            <person name="Mayer C."/>
        </authorList>
    </citation>
    <scope>NUCLEOTIDE SEQUENCE [LARGE SCALE GENOMIC DNA]</scope>
    <source>
        <strain evidence="8">NO-MEL_2022_Ind0_liver</strain>
    </source>
</reference>
<dbReference type="AlphaFoldDB" id="A0AAW1EIK3"/>
<dbReference type="GO" id="GO:0006955">
    <property type="term" value="P:immune response"/>
    <property type="evidence" value="ECO:0007669"/>
    <property type="project" value="InterPro"/>
</dbReference>
<dbReference type="GO" id="GO:0005615">
    <property type="term" value="C:extracellular space"/>
    <property type="evidence" value="ECO:0007669"/>
    <property type="project" value="UniProtKB-KW"/>
</dbReference>
<keyword evidence="3" id="KW-0202">Cytokine</keyword>
<dbReference type="InterPro" id="IPR039809">
    <property type="entry name" value="Chemokine_b/g/d"/>
</dbReference>
<feature type="domain" description="Chemokine interleukin-8-like" evidence="7">
    <location>
        <begin position="26"/>
        <end position="87"/>
    </location>
</feature>
<feature type="compositionally biased region" description="Low complexity" evidence="5">
    <location>
        <begin position="97"/>
        <end position="108"/>
    </location>
</feature>
<evidence type="ECO:0000256" key="6">
    <source>
        <dbReference type="SAM" id="SignalP"/>
    </source>
</evidence>
<evidence type="ECO:0000256" key="1">
    <source>
        <dbReference type="ARBA" id="ARBA00004613"/>
    </source>
</evidence>
<dbReference type="InterPro" id="IPR036048">
    <property type="entry name" value="Interleukin_8-like_sf"/>
</dbReference>
<feature type="region of interest" description="Disordered" evidence="5">
    <location>
        <begin position="88"/>
        <end position="108"/>
    </location>
</feature>
<proteinExistence type="inferred from homology"/>
<dbReference type="Proteomes" id="UP001488805">
    <property type="component" value="Unassembled WGS sequence"/>
</dbReference>